<feature type="region of interest" description="Disordered" evidence="1">
    <location>
        <begin position="258"/>
        <end position="385"/>
    </location>
</feature>
<dbReference type="InterPro" id="IPR051101">
    <property type="entry name" value="ZC3H12/N4BP1_RNase_Reg"/>
</dbReference>
<dbReference type="Gene3D" id="3.40.50.11980">
    <property type="match status" value="1"/>
</dbReference>
<sequence>MSFVITIFPQRASMARTRAGKKQQSNGPPAQPRRSTKKEKPNTFKAKRRPKKKPTNQLAQTFASMDTRQANMSPGKMSKAMKRSSKENLRRLSAVVEKRRKQQDAVQSLQNMPVAVNPQNGGIKENNQRKSAPDTIVIEDSDEESEPTSGTGGDAVEKASTDPLFYVDRNPGIREEDVPLYVVGTDVEEQSASTKDGEPKQQPSSGNIEPDHRRSATIEPGECSVIVLDSTFDQTMNNSMKDMKINAAECVQPVTVDTAEPCTSSSGTSTNTSATKGQTKKKIRSNSQAAETIVTDVIDLSDYPDTEQQPSCSSYAASNTKTPAFPTLDRIPLGYSASNAARAKPNRPQQKPHTNGSGSGSGGSGKSGGGSGKGGGGGGKATNSNDVVIGSALHVEKKMKRMVIIDGNNVAYGHLNGKMFSVKGLELCINYFKKLGFEVTAVVPQFKLKRYQSTDQALLEQMHRNGDVTLAPCKSLPGQCSSSYDDRLILSIAEQFDGVIISNDNFRDLLDISPEWRRIIETRVVGYSWVKDCFFLPDDPYGRYGPTLQQILYRTSH</sequence>
<dbReference type="OMA" id="DDPYGRY"/>
<dbReference type="PANTHER" id="PTHR12876:SF35">
    <property type="entry name" value="LD08718P-RELATED"/>
    <property type="match status" value="1"/>
</dbReference>
<dbReference type="VEuPathDB" id="VectorBase:AGAMI1_013009"/>
<feature type="compositionally biased region" description="Acidic residues" evidence="1">
    <location>
        <begin position="137"/>
        <end position="146"/>
    </location>
</feature>
<feature type="region of interest" description="Disordered" evidence="1">
    <location>
        <begin position="188"/>
        <end position="221"/>
    </location>
</feature>
<feature type="compositionally biased region" description="Gly residues" evidence="1">
    <location>
        <begin position="357"/>
        <end position="380"/>
    </location>
</feature>
<feature type="compositionally biased region" description="Basic residues" evidence="1">
    <location>
        <begin position="45"/>
        <end position="54"/>
    </location>
</feature>
<proteinExistence type="predicted"/>
<dbReference type="Pfam" id="PF11977">
    <property type="entry name" value="RNase_Zc3h12a"/>
    <property type="match status" value="1"/>
</dbReference>
<reference evidence="4" key="6">
    <citation type="submission" date="2020-05" db="UniProtKB">
        <authorList>
            <consortium name="EnsemblMetazoa"/>
        </authorList>
    </citation>
    <scope>IDENTIFICATION</scope>
    <source>
        <strain evidence="4">PEST</strain>
    </source>
</reference>
<evidence type="ECO:0000313" key="5">
    <source>
        <dbReference type="Proteomes" id="UP000007062"/>
    </source>
</evidence>
<dbReference type="GO" id="GO:0036464">
    <property type="term" value="C:cytoplasmic ribonucleoprotein granule"/>
    <property type="evidence" value="ECO:0000318"/>
    <property type="project" value="GO_Central"/>
</dbReference>
<protein>
    <submittedName>
        <fullName evidence="3">AGAP007595-PA</fullName>
    </submittedName>
</protein>
<accession>Q5TX22</accession>
<dbReference type="eggNOG" id="KOG3777">
    <property type="taxonomic scope" value="Eukaryota"/>
</dbReference>
<keyword evidence="5" id="KW-1185">Reference proteome</keyword>
<evidence type="ECO:0000313" key="4">
    <source>
        <dbReference type="EnsemblMetazoa" id="AGAP007595-PA"/>
    </source>
</evidence>
<dbReference type="PaxDb" id="7165-AGAP007595-PA"/>
<dbReference type="FunFam" id="3.40.50.11980:FF:000001">
    <property type="entry name" value="ZC3H12A isoform 1"/>
    <property type="match status" value="1"/>
</dbReference>
<feature type="compositionally biased region" description="Polar residues" evidence="1">
    <location>
        <begin position="306"/>
        <end position="322"/>
    </location>
</feature>
<dbReference type="Proteomes" id="UP000007062">
    <property type="component" value="Chromosome 2L"/>
</dbReference>
<dbReference type="PANTHER" id="PTHR12876">
    <property type="entry name" value="N4BP1-RELATED"/>
    <property type="match status" value="1"/>
</dbReference>
<dbReference type="GO" id="GO:0003729">
    <property type="term" value="F:mRNA binding"/>
    <property type="evidence" value="ECO:0000318"/>
    <property type="project" value="GO_Central"/>
</dbReference>
<feature type="compositionally biased region" description="Low complexity" evidence="1">
    <location>
        <begin position="263"/>
        <end position="275"/>
    </location>
</feature>
<dbReference type="VEuPathDB" id="VectorBase:AGAP007595"/>
<gene>
    <name evidence="4" type="primary">3290399</name>
    <name evidence="3" type="ORF">AgaP_AGAP007595</name>
</gene>
<dbReference type="GO" id="GO:0004521">
    <property type="term" value="F:RNA endonuclease activity"/>
    <property type="evidence" value="ECO:0000318"/>
    <property type="project" value="GO_Central"/>
</dbReference>
<organism evidence="3">
    <name type="scientific">Anopheles gambiae</name>
    <name type="common">African malaria mosquito</name>
    <dbReference type="NCBI Taxonomy" id="7165"/>
    <lineage>
        <taxon>Eukaryota</taxon>
        <taxon>Metazoa</taxon>
        <taxon>Ecdysozoa</taxon>
        <taxon>Arthropoda</taxon>
        <taxon>Hexapoda</taxon>
        <taxon>Insecta</taxon>
        <taxon>Pterygota</taxon>
        <taxon>Neoptera</taxon>
        <taxon>Endopterygota</taxon>
        <taxon>Diptera</taxon>
        <taxon>Nematocera</taxon>
        <taxon>Culicoidea</taxon>
        <taxon>Culicidae</taxon>
        <taxon>Anophelinae</taxon>
        <taxon>Anopheles</taxon>
    </lineage>
</organism>
<dbReference type="CDD" id="cd18719">
    <property type="entry name" value="PIN_Zc3h12a-N4BP1-like"/>
    <property type="match status" value="1"/>
</dbReference>
<reference evidence="3 4" key="3">
    <citation type="journal article" date="2004" name="Trends Parasitol.">
        <title>The Anopheles gambiae genome: an update.</title>
        <authorList>
            <person name="Mongin E."/>
            <person name="Louis C."/>
            <person name="Holt R.A."/>
            <person name="Birney E."/>
            <person name="Collins F.H."/>
        </authorList>
    </citation>
    <scope>NUCLEOTIDE SEQUENCE</scope>
    <source>
        <strain evidence="3 4">PEST</strain>
    </source>
</reference>
<reference evidence="3" key="2">
    <citation type="submission" date="2002-03" db="EMBL/GenBank/DDBJ databases">
        <authorList>
            <consortium name="The Anopheles Genome Sequencing Consortium"/>
        </authorList>
    </citation>
    <scope>NUCLEOTIDE SEQUENCE</scope>
    <source>
        <strain evidence="3">PEST</strain>
    </source>
</reference>
<dbReference type="AlphaFoldDB" id="Q5TX22"/>
<dbReference type="EMBL" id="AAAB01008807">
    <property type="protein sequence ID" value="EAL41748.3"/>
    <property type="molecule type" value="Genomic_DNA"/>
</dbReference>
<feature type="region of interest" description="Disordered" evidence="1">
    <location>
        <begin position="12"/>
        <end position="172"/>
    </location>
</feature>
<name>Q5TX22_ANOGA</name>
<dbReference type="KEGG" id="aga:3290399"/>
<reference evidence="3 5" key="1">
    <citation type="journal article" date="2002" name="Science">
        <title>The genome sequence of the malaria mosquito Anopheles gambiae.</title>
        <authorList>
            <person name="Holt R.A."/>
            <person name="Subramanian G.M."/>
            <person name="Halpern A."/>
            <person name="Sutton G.G."/>
            <person name="Charlab R."/>
            <person name="Nusskern D.R."/>
            <person name="Wincker P."/>
            <person name="Clark A.G."/>
            <person name="Ribeiro J.M."/>
            <person name="Wides R."/>
            <person name="Salzberg S.L."/>
            <person name="Loftus B."/>
            <person name="Yandell M."/>
            <person name="Majoros W.H."/>
            <person name="Rusch D.B."/>
            <person name="Lai Z."/>
            <person name="Kraft C.L."/>
            <person name="Abril J.F."/>
            <person name="Anthouard V."/>
            <person name="Arensburger P."/>
            <person name="Atkinson P.W."/>
            <person name="Baden H."/>
            <person name="de Berardinis V."/>
            <person name="Baldwin D."/>
            <person name="Benes V."/>
            <person name="Biedler J."/>
            <person name="Blass C."/>
            <person name="Bolanos R."/>
            <person name="Boscus D."/>
            <person name="Barnstead M."/>
            <person name="Cai S."/>
            <person name="Center A."/>
            <person name="Chaturverdi K."/>
            <person name="Christophides G.K."/>
            <person name="Chrystal M.A."/>
            <person name="Clamp M."/>
            <person name="Cravchik A."/>
            <person name="Curwen V."/>
            <person name="Dana A."/>
            <person name="Delcher A."/>
            <person name="Dew I."/>
            <person name="Evans C.A."/>
            <person name="Flanigan M."/>
            <person name="Grundschober-Freimoser A."/>
            <person name="Friedli L."/>
            <person name="Gu Z."/>
            <person name="Guan P."/>
            <person name="Guigo R."/>
            <person name="Hillenmeyer M.E."/>
            <person name="Hladun S.L."/>
            <person name="Hogan J.R."/>
            <person name="Hong Y.S."/>
            <person name="Hoover J."/>
            <person name="Jaillon O."/>
            <person name="Ke Z."/>
            <person name="Kodira C."/>
            <person name="Kokoza E."/>
            <person name="Koutsos A."/>
            <person name="Letunic I."/>
            <person name="Levitsky A."/>
            <person name="Liang Y."/>
            <person name="Lin J.J."/>
            <person name="Lobo N.F."/>
            <person name="Lopez J.R."/>
            <person name="Malek J.A."/>
            <person name="McIntosh T.C."/>
            <person name="Meister S."/>
            <person name="Miller J."/>
            <person name="Mobarry C."/>
            <person name="Mongin E."/>
            <person name="Murphy S.D."/>
            <person name="O'Brochta D.A."/>
            <person name="Pfannkoch C."/>
            <person name="Qi R."/>
            <person name="Regier M.A."/>
            <person name="Remington K."/>
            <person name="Shao H."/>
            <person name="Sharakhova M.V."/>
            <person name="Sitter C.D."/>
            <person name="Shetty J."/>
            <person name="Smith T.J."/>
            <person name="Strong R."/>
            <person name="Sun J."/>
            <person name="Thomasova D."/>
            <person name="Ton L.Q."/>
            <person name="Topalis P."/>
            <person name="Tu Z."/>
            <person name="Unger M.F."/>
            <person name="Walenz B."/>
            <person name="Wang A."/>
            <person name="Wang J."/>
            <person name="Wang M."/>
            <person name="Wang X."/>
            <person name="Woodford K.J."/>
            <person name="Wortman J.R."/>
            <person name="Wu M."/>
            <person name="Yao A."/>
            <person name="Zdobnov E.M."/>
            <person name="Zhang H."/>
            <person name="Zhao Q."/>
            <person name="Zhao S."/>
            <person name="Zhu S.C."/>
            <person name="Zhimulev I."/>
            <person name="Coluzzi M."/>
            <person name="della Torre A."/>
            <person name="Roth C.W."/>
            <person name="Louis C."/>
            <person name="Kalush F."/>
            <person name="Mural R.J."/>
            <person name="Myers E.W."/>
            <person name="Adams M.D."/>
            <person name="Smith H.O."/>
            <person name="Broder S."/>
            <person name="Gardner M.J."/>
            <person name="Fraser C.M."/>
            <person name="Birney E."/>
            <person name="Bork P."/>
            <person name="Brey P.T."/>
            <person name="Venter J.C."/>
            <person name="Weissenbach J."/>
            <person name="Kafatos F.C."/>
            <person name="Collins F.H."/>
            <person name="Hoffman S.L."/>
        </authorList>
    </citation>
    <scope>NUCLEOTIDE SEQUENCE [LARGE SCALE GENOMIC DNA]</scope>
    <source>
        <strain evidence="3 5">PEST</strain>
    </source>
</reference>
<dbReference type="HOGENOM" id="CLU_489371_0_0_1"/>
<evidence type="ECO:0000256" key="1">
    <source>
        <dbReference type="SAM" id="MobiDB-lite"/>
    </source>
</evidence>
<feature type="compositionally biased region" description="Polar residues" evidence="1">
    <location>
        <begin position="55"/>
        <end position="72"/>
    </location>
</feature>
<evidence type="ECO:0000259" key="2">
    <source>
        <dbReference type="Pfam" id="PF11977"/>
    </source>
</evidence>
<dbReference type="GO" id="GO:0005634">
    <property type="term" value="C:nucleus"/>
    <property type="evidence" value="ECO:0000318"/>
    <property type="project" value="GO_Central"/>
</dbReference>
<reference evidence="3" key="4">
    <citation type="journal article" date="2007" name="Genome Biol.">
        <title>Update of the Anopheles gambiae PEST genome assembly.</title>
        <authorList>
            <person name="Sharakhova M.V."/>
            <person name="Hammond M.P."/>
            <person name="Lobo N.F."/>
            <person name="Krzywinski J."/>
            <person name="Unger M.F."/>
            <person name="Hillenmeyer M.E."/>
            <person name="Bruggner R.V."/>
            <person name="Birney E."/>
            <person name="Collins F.H."/>
        </authorList>
    </citation>
    <scope>NUCLEOTIDE SEQUENCE</scope>
    <source>
        <strain evidence="3">PEST</strain>
    </source>
</reference>
<dbReference type="EnsemblMetazoa" id="AGAP007595-RA">
    <property type="protein sequence ID" value="AGAP007595-PA"/>
    <property type="gene ID" value="AGAP007595"/>
</dbReference>
<reference evidence="3" key="5">
    <citation type="submission" date="2011-05" db="EMBL/GenBank/DDBJ databases">
        <authorList>
            <consortium name="VectorBase"/>
        </authorList>
    </citation>
    <scope>NUCLEOTIDE SEQUENCE</scope>
    <source>
        <strain evidence="3">PEST</strain>
    </source>
</reference>
<feature type="domain" description="RNase NYN" evidence="2">
    <location>
        <begin position="400"/>
        <end position="550"/>
    </location>
</feature>
<evidence type="ECO:0000313" key="3">
    <source>
        <dbReference type="EMBL" id="EAL41748.3"/>
    </source>
</evidence>
<dbReference type="InterPro" id="IPR021869">
    <property type="entry name" value="RNase_Zc3h12_NYN"/>
</dbReference>